<feature type="active site" description="Proton acceptor" evidence="3">
    <location>
        <position position="192"/>
    </location>
</feature>
<organism evidence="6 7">
    <name type="scientific">Marinifilum breve</name>
    <dbReference type="NCBI Taxonomy" id="2184082"/>
    <lineage>
        <taxon>Bacteria</taxon>
        <taxon>Pseudomonadati</taxon>
        <taxon>Bacteroidota</taxon>
        <taxon>Bacteroidia</taxon>
        <taxon>Marinilabiliales</taxon>
        <taxon>Marinifilaceae</taxon>
    </lineage>
</organism>
<dbReference type="InterPro" id="IPR015422">
    <property type="entry name" value="PyrdxlP-dep_Trfase_small"/>
</dbReference>
<dbReference type="CDD" id="cd00616">
    <property type="entry name" value="AHBA_syn"/>
    <property type="match status" value="1"/>
</dbReference>
<dbReference type="GO" id="GO:0008483">
    <property type="term" value="F:transaminase activity"/>
    <property type="evidence" value="ECO:0007669"/>
    <property type="project" value="TreeGrafter"/>
</dbReference>
<dbReference type="InterPro" id="IPR015424">
    <property type="entry name" value="PyrdxlP-dep_Trfase"/>
</dbReference>
<dbReference type="PIRSF" id="PIRSF000390">
    <property type="entry name" value="PLP_StrS"/>
    <property type="match status" value="1"/>
</dbReference>
<evidence type="ECO:0000256" key="5">
    <source>
        <dbReference type="RuleBase" id="RU004508"/>
    </source>
</evidence>
<dbReference type="Gene3D" id="3.90.1150.10">
    <property type="entry name" value="Aspartate Aminotransferase, domain 1"/>
    <property type="match status" value="1"/>
</dbReference>
<keyword evidence="7" id="KW-1185">Reference proteome</keyword>
<dbReference type="Pfam" id="PF01041">
    <property type="entry name" value="DegT_DnrJ_EryC1"/>
    <property type="match status" value="1"/>
</dbReference>
<feature type="modified residue" description="N6-(pyridoxal phosphate)lysine" evidence="4">
    <location>
        <position position="192"/>
    </location>
</feature>
<name>A0A2V4A0A4_9BACT</name>
<keyword evidence="1 4" id="KW-0663">Pyridoxal phosphate</keyword>
<dbReference type="RefSeq" id="WP_110359773.1">
    <property type="nucleotide sequence ID" value="NZ_QFLI01000002.1"/>
</dbReference>
<dbReference type="Gene3D" id="3.40.640.10">
    <property type="entry name" value="Type I PLP-dependent aspartate aminotransferase-like (Major domain)"/>
    <property type="match status" value="1"/>
</dbReference>
<accession>A0A2V4A0A4</accession>
<reference evidence="6 7" key="1">
    <citation type="submission" date="2018-05" db="EMBL/GenBank/DDBJ databases">
        <title>Marinifilum breve JC075T sp. nov., a marine bacterium isolated from Yongle Blue Hole in the South China Sea.</title>
        <authorList>
            <person name="Fu T."/>
        </authorList>
    </citation>
    <scope>NUCLEOTIDE SEQUENCE [LARGE SCALE GENOMIC DNA]</scope>
    <source>
        <strain evidence="6 7">JC075</strain>
    </source>
</reference>
<dbReference type="InterPro" id="IPR015421">
    <property type="entry name" value="PyrdxlP-dep_Trfase_major"/>
</dbReference>
<dbReference type="GO" id="GO:0000271">
    <property type="term" value="P:polysaccharide biosynthetic process"/>
    <property type="evidence" value="ECO:0007669"/>
    <property type="project" value="TreeGrafter"/>
</dbReference>
<dbReference type="OrthoDB" id="9810913at2"/>
<gene>
    <name evidence="6" type="ORF">DF185_05705</name>
</gene>
<comment type="similarity">
    <text evidence="2 5">Belongs to the DegT/DnrJ/EryC1 family.</text>
</comment>
<evidence type="ECO:0000313" key="6">
    <source>
        <dbReference type="EMBL" id="PXY02139.1"/>
    </source>
</evidence>
<evidence type="ECO:0000256" key="2">
    <source>
        <dbReference type="ARBA" id="ARBA00037999"/>
    </source>
</evidence>
<dbReference type="InterPro" id="IPR000653">
    <property type="entry name" value="DegT/StrS_aminotransferase"/>
</dbReference>
<dbReference type="PANTHER" id="PTHR30244:SF36">
    <property type="entry name" value="3-OXO-GLUCOSE-6-PHOSPHATE:GLUTAMATE AMINOTRANSFERASE"/>
    <property type="match status" value="1"/>
</dbReference>
<evidence type="ECO:0000256" key="1">
    <source>
        <dbReference type="ARBA" id="ARBA00022898"/>
    </source>
</evidence>
<dbReference type="EMBL" id="QFLI01000002">
    <property type="protein sequence ID" value="PXY02139.1"/>
    <property type="molecule type" value="Genomic_DNA"/>
</dbReference>
<dbReference type="PANTHER" id="PTHR30244">
    <property type="entry name" value="TRANSAMINASE"/>
    <property type="match status" value="1"/>
</dbReference>
<dbReference type="GO" id="GO:0030170">
    <property type="term" value="F:pyridoxal phosphate binding"/>
    <property type="evidence" value="ECO:0007669"/>
    <property type="project" value="TreeGrafter"/>
</dbReference>
<dbReference type="AlphaFoldDB" id="A0A2V4A0A4"/>
<dbReference type="SUPFAM" id="SSF53383">
    <property type="entry name" value="PLP-dependent transferases"/>
    <property type="match status" value="1"/>
</dbReference>
<comment type="caution">
    <text evidence="6">The sequence shown here is derived from an EMBL/GenBank/DDBJ whole genome shotgun (WGS) entry which is preliminary data.</text>
</comment>
<evidence type="ECO:0000256" key="3">
    <source>
        <dbReference type="PIRSR" id="PIRSR000390-1"/>
    </source>
</evidence>
<evidence type="ECO:0000256" key="4">
    <source>
        <dbReference type="PIRSR" id="PIRSR000390-2"/>
    </source>
</evidence>
<evidence type="ECO:0000313" key="7">
    <source>
        <dbReference type="Proteomes" id="UP000248079"/>
    </source>
</evidence>
<protein>
    <submittedName>
        <fullName evidence="6">Transcriptional regulator</fullName>
    </submittedName>
</protein>
<proteinExistence type="inferred from homology"/>
<sequence length="381" mass="42531">MNNIQMVDLYTQYVKIKEEIDRAVFSVLESSAFINGPEVKLFTKELSQYLNASYVIPCANGTDAIQIALMSLDLQAGDEILVPDFTYVATAEVIALLGLTPVFVDVEADTFNISPEKIKLKITDKTKAIIPVHLYGQCAEMETILQIANEYNLFVVEDTAQSLGAKYKFSNGTTCNAGTIGDFGITSFFPSKNLGCYGDGGALITNKEELAIKAGMIANHGQNKKYYHDIIGCNSRLDSIQAAILRVKLKYLDYYTDARRKAAEVYDHALKDIPVLNIPSRITYSDHVFNQYTIQIQTKSQATSNKRDLVKSKLAEYGIPSMIYYPLPLHLQKAFKKLDVEIGEFPVSEALTHSVLSLPIHPEITLSQQEFIIEKLKLIME</sequence>
<dbReference type="Proteomes" id="UP000248079">
    <property type="component" value="Unassembled WGS sequence"/>
</dbReference>